<sequence>MKRLLSRLSPFLAVLIFCGAAWLLAHELRNYHWHDIRESLSTMPSQKIAFCVALMFLNYVVLVGYDLLALKAIGRTLPLLRVAFASFTGFAASYNFGATLGGVPVRYRSYSVLGLSSVEVLQISVMLGGTFWIGVFAIGGLAFVFDPFELPPDLHLPITSVSGLGWLLLASAVVYIALTFLWKKPFTIAGQEIRLPGPGIALAQLGVAIADIMIAAACLYVLLPEDVGMNYPQFLGVFLLASIAVVLTHVPGGVGVFELVILTLTASTAKDDVVAALLVFRVIYYLLPLFAAILLLGGQEYHAHRHHLDPVARQAWQITSSLLPTLLAFAAFIAGAVLLFSGNTPGMGERIAALKHYIPLSFLEASHFLGSVAGVALLLTARGLQLKLDSAWWAAAFLLVAGIITSLLKGLDYEAAILLSLVLFALIACRDQFYRKGSLVHERFSPAWIALLALALVSATWLGFFSYRHVDYRNDLWWDFAFHGDASRFLRASVGVAVVVLVFAVWRLLSRAPGPRTEPPTPEEMETVMAIVAKSPRLASTLALLGDKRFLFSDDNSAFIMYAIERRSWVAMGDPVGPVEQWSELIWKYRELCDRYHGWPVFYQVAPESLSIYLDQGLTLLKLGEDGRVPLREYSIAGNHFKSLRSTRNKLQKSGYTFEIVPREQTAELMPRLREISDGWLAEKHSAEKGFSLGFFDEEYLSHFDIAVIRDAERIVAFANVLANEPKEEASIDLMRYDSSVAGLMDFLFIELLLWAKEEGYEWFNFGMAPLSGIEDRRLAPMWNKIAGLVYRHGDHFYSFEGLRAYKSKFKPVWAPRYLASPGGWALPQVLADVTRLIGRHRPESEKLEEEAA</sequence>
<evidence type="ECO:0000256" key="7">
    <source>
        <dbReference type="ARBA" id="ARBA00022692"/>
    </source>
</evidence>
<comment type="subcellular location">
    <subcellularLocation>
        <location evidence="1">Cell membrane</location>
        <topology evidence="1">Multi-pass membrane protein</topology>
    </subcellularLocation>
</comment>
<evidence type="ECO:0000256" key="4">
    <source>
        <dbReference type="ARBA" id="ARBA00021546"/>
    </source>
</evidence>
<feature type="transmembrane region" description="Helical" evidence="14">
    <location>
        <begin position="49"/>
        <end position="70"/>
    </location>
</feature>
<accession>A0A9X1SHI0</accession>
<keyword evidence="17" id="KW-1185">Reference proteome</keyword>
<feature type="transmembrane region" description="Helical" evidence="14">
    <location>
        <begin position="273"/>
        <end position="297"/>
    </location>
</feature>
<feature type="transmembrane region" description="Helical" evidence="14">
    <location>
        <begin position="82"/>
        <end position="103"/>
    </location>
</feature>
<evidence type="ECO:0000256" key="5">
    <source>
        <dbReference type="ARBA" id="ARBA00022475"/>
    </source>
</evidence>
<feature type="transmembrane region" description="Helical" evidence="14">
    <location>
        <begin position="156"/>
        <end position="182"/>
    </location>
</feature>
<evidence type="ECO:0000256" key="11">
    <source>
        <dbReference type="ARBA" id="ARBA00023251"/>
    </source>
</evidence>
<comment type="caution">
    <text evidence="16">The sequence shown here is derived from an EMBL/GenBank/DDBJ whole genome shotgun (WGS) entry which is preliminary data.</text>
</comment>
<feature type="transmembrane region" description="Helical" evidence="14">
    <location>
        <begin position="415"/>
        <end position="434"/>
    </location>
</feature>
<feature type="transmembrane region" description="Helical" evidence="14">
    <location>
        <begin position="202"/>
        <end position="223"/>
    </location>
</feature>
<dbReference type="GO" id="GO:0046677">
    <property type="term" value="P:response to antibiotic"/>
    <property type="evidence" value="ECO:0007669"/>
    <property type="project" value="UniProtKB-KW"/>
</dbReference>
<proteinExistence type="inferred from homology"/>
<keyword evidence="7 14" id="KW-0812">Transmembrane</keyword>
<evidence type="ECO:0000256" key="12">
    <source>
        <dbReference type="ARBA" id="ARBA00031899"/>
    </source>
</evidence>
<dbReference type="RefSeq" id="WP_230220468.1">
    <property type="nucleotide sequence ID" value="NZ_JAJKFT010000010.1"/>
</dbReference>
<organism evidence="16 17">
    <name type="scientific">Blastopirellula sediminis</name>
    <dbReference type="NCBI Taxonomy" id="2894196"/>
    <lineage>
        <taxon>Bacteria</taxon>
        <taxon>Pseudomonadati</taxon>
        <taxon>Planctomycetota</taxon>
        <taxon>Planctomycetia</taxon>
        <taxon>Pirellulales</taxon>
        <taxon>Pirellulaceae</taxon>
        <taxon>Blastopirellula</taxon>
    </lineage>
</organism>
<evidence type="ECO:0000256" key="1">
    <source>
        <dbReference type="ARBA" id="ARBA00004651"/>
    </source>
</evidence>
<protein>
    <recommendedName>
        <fullName evidence="4">Phosphatidylglycerol lysyltransferase</fullName>
        <ecNumber evidence="3">2.3.2.3</ecNumber>
    </recommendedName>
    <alternativeName>
        <fullName evidence="12">Lysylphosphatidylglycerol synthase</fullName>
    </alternativeName>
</protein>
<feature type="transmembrane region" description="Helical" evidence="14">
    <location>
        <begin position="360"/>
        <end position="379"/>
    </location>
</feature>
<evidence type="ECO:0000256" key="10">
    <source>
        <dbReference type="ARBA" id="ARBA00023136"/>
    </source>
</evidence>
<comment type="catalytic activity">
    <reaction evidence="13">
        <text>L-lysyl-tRNA(Lys) + a 1,2-diacyl-sn-glycero-3-phospho-(1'-sn-glycerol) = a 1,2-diacyl-sn-glycero-3-phospho-1'-(3'-O-L-lysyl)-sn-glycerol + tRNA(Lys)</text>
        <dbReference type="Rhea" id="RHEA:10668"/>
        <dbReference type="Rhea" id="RHEA-COMP:9696"/>
        <dbReference type="Rhea" id="RHEA-COMP:9697"/>
        <dbReference type="ChEBI" id="CHEBI:64716"/>
        <dbReference type="ChEBI" id="CHEBI:75792"/>
        <dbReference type="ChEBI" id="CHEBI:78442"/>
        <dbReference type="ChEBI" id="CHEBI:78529"/>
        <dbReference type="EC" id="2.3.2.3"/>
    </reaction>
</comment>
<feature type="transmembrane region" description="Helical" evidence="14">
    <location>
        <begin position="318"/>
        <end position="340"/>
    </location>
</feature>
<dbReference type="InterPro" id="IPR024320">
    <property type="entry name" value="LPG_synthase_C"/>
</dbReference>
<dbReference type="AlphaFoldDB" id="A0A9X1SHI0"/>
<dbReference type="GO" id="GO:0055091">
    <property type="term" value="P:phospholipid homeostasis"/>
    <property type="evidence" value="ECO:0007669"/>
    <property type="project" value="TreeGrafter"/>
</dbReference>
<dbReference type="Proteomes" id="UP001139103">
    <property type="component" value="Unassembled WGS sequence"/>
</dbReference>
<dbReference type="NCBIfam" id="NF033480">
    <property type="entry name" value="bifunc_MprF"/>
    <property type="match status" value="1"/>
</dbReference>
<keyword evidence="10 14" id="KW-0472">Membrane</keyword>
<evidence type="ECO:0000259" key="15">
    <source>
        <dbReference type="Pfam" id="PF09924"/>
    </source>
</evidence>
<evidence type="ECO:0000256" key="6">
    <source>
        <dbReference type="ARBA" id="ARBA00022679"/>
    </source>
</evidence>
<dbReference type="Pfam" id="PF09924">
    <property type="entry name" value="LPG_synthase_C"/>
    <property type="match status" value="1"/>
</dbReference>
<name>A0A9X1SHI0_9BACT</name>
<dbReference type="GO" id="GO:0050071">
    <property type="term" value="F:phosphatidylglycerol lysyltransferase activity"/>
    <property type="evidence" value="ECO:0007669"/>
    <property type="project" value="UniProtKB-EC"/>
</dbReference>
<evidence type="ECO:0000256" key="3">
    <source>
        <dbReference type="ARBA" id="ARBA00012014"/>
    </source>
</evidence>
<dbReference type="PANTHER" id="PTHR34697:SF2">
    <property type="entry name" value="PHOSPHATIDYLGLYCEROL LYSYLTRANSFERASE"/>
    <property type="match status" value="1"/>
</dbReference>
<dbReference type="GO" id="GO:0006629">
    <property type="term" value="P:lipid metabolic process"/>
    <property type="evidence" value="ECO:0007669"/>
    <property type="project" value="UniProtKB-KW"/>
</dbReference>
<dbReference type="SUPFAM" id="SSF55729">
    <property type="entry name" value="Acyl-CoA N-acyltransferases (Nat)"/>
    <property type="match status" value="1"/>
</dbReference>
<dbReference type="InterPro" id="IPR022791">
    <property type="entry name" value="L-PG_synthase/AglD"/>
</dbReference>
<dbReference type="InterPro" id="IPR016181">
    <property type="entry name" value="Acyl_CoA_acyltransferase"/>
</dbReference>
<gene>
    <name evidence="16" type="primary">mprF</name>
    <name evidence="16" type="ORF">LOC68_15760</name>
</gene>
<evidence type="ECO:0000256" key="2">
    <source>
        <dbReference type="ARBA" id="ARBA00008627"/>
    </source>
</evidence>
<feature type="transmembrane region" description="Helical" evidence="14">
    <location>
        <begin position="489"/>
        <end position="509"/>
    </location>
</feature>
<feature type="domain" description="Phosphatidylglycerol lysyltransferase C-terminal" evidence="15">
    <location>
        <begin position="539"/>
        <end position="820"/>
    </location>
</feature>
<evidence type="ECO:0000256" key="14">
    <source>
        <dbReference type="SAM" id="Phobius"/>
    </source>
</evidence>
<evidence type="ECO:0000256" key="8">
    <source>
        <dbReference type="ARBA" id="ARBA00022989"/>
    </source>
</evidence>
<keyword evidence="9" id="KW-0443">Lipid metabolism</keyword>
<feature type="transmembrane region" description="Helical" evidence="14">
    <location>
        <begin position="235"/>
        <end position="261"/>
    </location>
</feature>
<evidence type="ECO:0000313" key="17">
    <source>
        <dbReference type="Proteomes" id="UP001139103"/>
    </source>
</evidence>
<dbReference type="PANTHER" id="PTHR34697">
    <property type="entry name" value="PHOSPHATIDYLGLYCEROL LYSYLTRANSFERASE"/>
    <property type="match status" value="1"/>
</dbReference>
<feature type="transmembrane region" description="Helical" evidence="14">
    <location>
        <begin position="123"/>
        <end position="144"/>
    </location>
</feature>
<feature type="transmembrane region" description="Helical" evidence="14">
    <location>
        <begin position="446"/>
        <end position="469"/>
    </location>
</feature>
<keyword evidence="11" id="KW-0046">Antibiotic resistance</keyword>
<feature type="transmembrane region" description="Helical" evidence="14">
    <location>
        <begin position="391"/>
        <end position="409"/>
    </location>
</feature>
<evidence type="ECO:0000313" key="16">
    <source>
        <dbReference type="EMBL" id="MCC9629846.1"/>
    </source>
</evidence>
<dbReference type="InterPro" id="IPR051211">
    <property type="entry name" value="PG_lysyltransferase"/>
</dbReference>
<keyword evidence="8 14" id="KW-1133">Transmembrane helix</keyword>
<evidence type="ECO:0000256" key="9">
    <source>
        <dbReference type="ARBA" id="ARBA00023098"/>
    </source>
</evidence>
<reference evidence="16" key="1">
    <citation type="submission" date="2021-11" db="EMBL/GenBank/DDBJ databases">
        <title>Genome sequence.</title>
        <authorList>
            <person name="Sun Q."/>
        </authorList>
    </citation>
    <scope>NUCLEOTIDE SEQUENCE</scope>
    <source>
        <strain evidence="16">JC732</strain>
    </source>
</reference>
<comment type="similarity">
    <text evidence="2">Belongs to the LPG synthase family.</text>
</comment>
<dbReference type="GO" id="GO:0005886">
    <property type="term" value="C:plasma membrane"/>
    <property type="evidence" value="ECO:0007669"/>
    <property type="project" value="UniProtKB-SubCell"/>
</dbReference>
<dbReference type="EMBL" id="JAJKFT010000010">
    <property type="protein sequence ID" value="MCC9629846.1"/>
    <property type="molecule type" value="Genomic_DNA"/>
</dbReference>
<evidence type="ECO:0000256" key="13">
    <source>
        <dbReference type="ARBA" id="ARBA00047540"/>
    </source>
</evidence>
<keyword evidence="6" id="KW-0808">Transferase</keyword>
<dbReference type="EC" id="2.3.2.3" evidence="3"/>
<dbReference type="Pfam" id="PF03706">
    <property type="entry name" value="LPG_synthase_TM"/>
    <property type="match status" value="1"/>
</dbReference>
<keyword evidence="5" id="KW-1003">Cell membrane</keyword>